<dbReference type="Proteomes" id="UP000191500">
    <property type="component" value="Unassembled WGS sequence"/>
</dbReference>
<dbReference type="AlphaFoldDB" id="A0A1V6V5Z9"/>
<organism evidence="1 2">
    <name type="scientific">Penicillium coprophilum</name>
    <dbReference type="NCBI Taxonomy" id="36646"/>
    <lineage>
        <taxon>Eukaryota</taxon>
        <taxon>Fungi</taxon>
        <taxon>Dikarya</taxon>
        <taxon>Ascomycota</taxon>
        <taxon>Pezizomycotina</taxon>
        <taxon>Eurotiomycetes</taxon>
        <taxon>Eurotiomycetidae</taxon>
        <taxon>Eurotiales</taxon>
        <taxon>Aspergillaceae</taxon>
        <taxon>Penicillium</taxon>
    </lineage>
</organism>
<keyword evidence="2" id="KW-1185">Reference proteome</keyword>
<evidence type="ECO:0000313" key="1">
    <source>
        <dbReference type="EMBL" id="OQE46008.1"/>
    </source>
</evidence>
<proteinExistence type="predicted"/>
<evidence type="ECO:0000313" key="2">
    <source>
        <dbReference type="Proteomes" id="UP000191500"/>
    </source>
</evidence>
<reference evidence="2" key="1">
    <citation type="journal article" date="2017" name="Nat. Microbiol.">
        <title>Global analysis of biosynthetic gene clusters reveals vast potential of secondary metabolite production in Penicillium species.</title>
        <authorList>
            <person name="Nielsen J.C."/>
            <person name="Grijseels S."/>
            <person name="Prigent S."/>
            <person name="Ji B."/>
            <person name="Dainat J."/>
            <person name="Nielsen K.F."/>
            <person name="Frisvad J.C."/>
            <person name="Workman M."/>
            <person name="Nielsen J."/>
        </authorList>
    </citation>
    <scope>NUCLEOTIDE SEQUENCE [LARGE SCALE GENOMIC DNA]</scope>
    <source>
        <strain evidence="2">IBT 31321</strain>
    </source>
</reference>
<protein>
    <submittedName>
        <fullName evidence="1">Uncharacterized protein</fullName>
    </submittedName>
</protein>
<comment type="caution">
    <text evidence="1">The sequence shown here is derived from an EMBL/GenBank/DDBJ whole genome shotgun (WGS) entry which is preliminary data.</text>
</comment>
<sequence>MVANKATIEGSRKAIEQSGRPKKLDLLAMTFIPPRFYSSLSSLIGLNTDLRYGPSMAQTRAETFVMVGIRLYNLVDEIMKVQYVYYRLRATVNERDFDTANVARKMVEHLTCSGHNEDVM</sequence>
<accession>A0A1V6V5Z9</accession>
<dbReference type="EMBL" id="MDDG01000001">
    <property type="protein sequence ID" value="OQE46008.1"/>
    <property type="molecule type" value="Genomic_DNA"/>
</dbReference>
<gene>
    <name evidence="1" type="ORF">PENCOP_c001G06387</name>
</gene>
<name>A0A1V6V5Z9_9EURO</name>